<keyword evidence="1 3" id="KW-0732">Signal</keyword>
<sequence length="1014" mass="111242">MKTNFRWIFTLLLALFMQLSFAQQKTVSGTITEGGMPLPGVTVILKGTSTGTQSDMNGKYSISAKQGDVLEFSYIGLKTQSVKVGASSSVNVVMEADVTSLSEVVVEGYRTTSKAKSNIASTTVSAKAIEGRPNASFIQTLQAQVPGLNISTGSGSPGSANTTIILRGVGSVNGNIEPLFVIDGVPANQVNFRSINPNDIESVSVLKDAAATSIYGNRGANGVIVVKTKRGVFDSKLSVRYSVISGFTTLQEHKYNLMNSKQLLQLQNDFGSGLGSTLSEQEIAAWEIDTDWEDVFFQTGISQDHNISFTSGSKNLNSYVSLGYFEQEGIVPGTQIKRFTFRNNFSGKSDNDKFNYSANINANYSKRNQLDQETRGDINGNVLQNPLQGMLSSVPYLDPNVYVSGQQLFDQFGGPSFQIVPYMLMDYLRPGNITSEINELKLLAQASGSYKLTKDLTFSSLGGIDMTENTRLFARNPQSYLAIAATPPGAQFGGLVTESNDRDFSFNLTNRLNYNKIFKDKHTFDLSLMTEYFKAHRKFMTYSQTGLDPRTSSPGAGTGYIPFNPATPTLYRPTVGAFKSQAGLFSYFSTVDYDYDSKYGFGASIRRDASYRFTDDYKWGTFWSVSGRWNINKEKFMEGSIFDELKLRASYGTAGNQNISGPSIYAGSAVIRSLYGSGSGYGNQPGLFPLTPANRDARWETVGQANIGIDFVINKRFRGSLDVYEKKTIDLYQDIVLSPINGVSSLAGNLGDLKNSGVEALLAYDLFKTNDFNLTLNFNGSYNKNEFTFIPAEGGFVNVGDLQINEIGGQVNQYFNIRYAGVNPANGNLLFLDANGAVTENPTSADRVSSGKGPIPVYQGGFGFDASYKGFYVTTQFSFVKDVWRYDFDLSSLTDPNGIANFPQTVDMANYWTPENPVTSVPALNATNLALDALSDRWLRDASYLRLRFASIGYNVPAKFLDKTFMSSLRIYGQAENFLTWSKWRGFDPESNAASTFGGYPTPKIVSFGLDLEF</sequence>
<accession>A0A328WUK7</accession>
<dbReference type="OrthoDB" id="9768177at2"/>
<feature type="domain" description="TonB-dependent receptor plug" evidence="4">
    <location>
        <begin position="115"/>
        <end position="223"/>
    </location>
</feature>
<dbReference type="InterPro" id="IPR023996">
    <property type="entry name" value="TonB-dep_OMP_SusC/RagA"/>
</dbReference>
<keyword evidence="2" id="KW-0998">Cell outer membrane</keyword>
<evidence type="ECO:0000259" key="4">
    <source>
        <dbReference type="Pfam" id="PF07715"/>
    </source>
</evidence>
<feature type="signal peptide" evidence="3">
    <location>
        <begin position="1"/>
        <end position="22"/>
    </location>
</feature>
<dbReference type="Gene3D" id="2.170.130.10">
    <property type="entry name" value="TonB-dependent receptor, plug domain"/>
    <property type="match status" value="1"/>
</dbReference>
<keyword evidence="6" id="KW-1185">Reference proteome</keyword>
<dbReference type="Pfam" id="PF13715">
    <property type="entry name" value="CarbopepD_reg_2"/>
    <property type="match status" value="1"/>
</dbReference>
<keyword evidence="2" id="KW-0813">Transport</keyword>
<evidence type="ECO:0000256" key="3">
    <source>
        <dbReference type="SAM" id="SignalP"/>
    </source>
</evidence>
<dbReference type="Pfam" id="PF07715">
    <property type="entry name" value="Plug"/>
    <property type="match status" value="1"/>
</dbReference>
<dbReference type="PANTHER" id="PTHR30069:SF29">
    <property type="entry name" value="HEMOGLOBIN AND HEMOGLOBIN-HAPTOGLOBIN-BINDING PROTEIN 1-RELATED"/>
    <property type="match status" value="1"/>
</dbReference>
<organism evidence="5 6">
    <name type="scientific">Flavobacterium lacus</name>
    <dbReference type="NCBI Taxonomy" id="1353778"/>
    <lineage>
        <taxon>Bacteria</taxon>
        <taxon>Pseudomonadati</taxon>
        <taxon>Bacteroidota</taxon>
        <taxon>Flavobacteriia</taxon>
        <taxon>Flavobacteriales</taxon>
        <taxon>Flavobacteriaceae</taxon>
        <taxon>Flavobacterium</taxon>
    </lineage>
</organism>
<dbReference type="GO" id="GO:0015344">
    <property type="term" value="F:siderophore uptake transmembrane transporter activity"/>
    <property type="evidence" value="ECO:0007669"/>
    <property type="project" value="TreeGrafter"/>
</dbReference>
<dbReference type="SUPFAM" id="SSF56935">
    <property type="entry name" value="Porins"/>
    <property type="match status" value="1"/>
</dbReference>
<dbReference type="RefSeq" id="WP_112086216.1">
    <property type="nucleotide sequence ID" value="NZ_QLSV01000008.1"/>
</dbReference>
<comment type="subcellular location">
    <subcellularLocation>
        <location evidence="2">Cell outer membrane</location>
        <topology evidence="2">Multi-pass membrane protein</topology>
    </subcellularLocation>
</comment>
<dbReference type="PROSITE" id="PS52016">
    <property type="entry name" value="TONB_DEPENDENT_REC_3"/>
    <property type="match status" value="1"/>
</dbReference>
<feature type="chain" id="PRO_5016274937" evidence="3">
    <location>
        <begin position="23"/>
        <end position="1014"/>
    </location>
</feature>
<dbReference type="InterPro" id="IPR012910">
    <property type="entry name" value="Plug_dom"/>
</dbReference>
<dbReference type="InterPro" id="IPR023997">
    <property type="entry name" value="TonB-dep_OMP_SusC/RagA_CS"/>
</dbReference>
<dbReference type="NCBIfam" id="TIGR04056">
    <property type="entry name" value="OMP_RagA_SusC"/>
    <property type="match status" value="1"/>
</dbReference>
<dbReference type="GO" id="GO:0044718">
    <property type="term" value="P:siderophore transmembrane transport"/>
    <property type="evidence" value="ECO:0007669"/>
    <property type="project" value="TreeGrafter"/>
</dbReference>
<dbReference type="NCBIfam" id="TIGR04057">
    <property type="entry name" value="SusC_RagA_signa"/>
    <property type="match status" value="1"/>
</dbReference>
<protein>
    <submittedName>
        <fullName evidence="5">TonB-linked SusC/RagA family outer membrane protein</fullName>
    </submittedName>
</protein>
<dbReference type="InterPro" id="IPR039426">
    <property type="entry name" value="TonB-dep_rcpt-like"/>
</dbReference>
<keyword evidence="2" id="KW-0812">Transmembrane</keyword>
<evidence type="ECO:0000256" key="2">
    <source>
        <dbReference type="PROSITE-ProRule" id="PRU01360"/>
    </source>
</evidence>
<dbReference type="SUPFAM" id="SSF49464">
    <property type="entry name" value="Carboxypeptidase regulatory domain-like"/>
    <property type="match status" value="1"/>
</dbReference>
<dbReference type="PANTHER" id="PTHR30069">
    <property type="entry name" value="TONB-DEPENDENT OUTER MEMBRANE RECEPTOR"/>
    <property type="match status" value="1"/>
</dbReference>
<name>A0A328WUK7_9FLAO</name>
<dbReference type="InterPro" id="IPR008969">
    <property type="entry name" value="CarboxyPept-like_regulatory"/>
</dbReference>
<keyword evidence="2" id="KW-0472">Membrane</keyword>
<comment type="caution">
    <text evidence="5">The sequence shown here is derived from an EMBL/GenBank/DDBJ whole genome shotgun (WGS) entry which is preliminary data.</text>
</comment>
<comment type="similarity">
    <text evidence="2">Belongs to the TonB-dependent receptor family.</text>
</comment>
<dbReference type="Gene3D" id="2.60.40.1120">
    <property type="entry name" value="Carboxypeptidase-like, regulatory domain"/>
    <property type="match status" value="1"/>
</dbReference>
<dbReference type="InterPro" id="IPR037066">
    <property type="entry name" value="Plug_dom_sf"/>
</dbReference>
<keyword evidence="2" id="KW-1134">Transmembrane beta strand</keyword>
<evidence type="ECO:0000313" key="5">
    <source>
        <dbReference type="EMBL" id="RAR47534.1"/>
    </source>
</evidence>
<proteinExistence type="inferred from homology"/>
<dbReference type="EMBL" id="QLSV01000008">
    <property type="protein sequence ID" value="RAR47534.1"/>
    <property type="molecule type" value="Genomic_DNA"/>
</dbReference>
<dbReference type="GO" id="GO:0009279">
    <property type="term" value="C:cell outer membrane"/>
    <property type="evidence" value="ECO:0007669"/>
    <property type="project" value="UniProtKB-SubCell"/>
</dbReference>
<gene>
    <name evidence="5" type="ORF">B0I10_10834</name>
</gene>
<dbReference type="AlphaFoldDB" id="A0A328WUK7"/>
<reference evidence="5 6" key="1">
    <citation type="submission" date="2018-06" db="EMBL/GenBank/DDBJ databases">
        <title>Genomic Encyclopedia of Type Strains, Phase III (KMG-III): the genomes of soil and plant-associated and newly described type strains.</title>
        <authorList>
            <person name="Whitman W."/>
        </authorList>
    </citation>
    <scope>NUCLEOTIDE SEQUENCE [LARGE SCALE GENOMIC DNA]</scope>
    <source>
        <strain evidence="5 6">CGMCC 1.12504</strain>
    </source>
</reference>
<evidence type="ECO:0000256" key="1">
    <source>
        <dbReference type="ARBA" id="ARBA00022729"/>
    </source>
</evidence>
<dbReference type="Proteomes" id="UP000249518">
    <property type="component" value="Unassembled WGS sequence"/>
</dbReference>
<evidence type="ECO:0000313" key="6">
    <source>
        <dbReference type="Proteomes" id="UP000249518"/>
    </source>
</evidence>